<keyword evidence="5" id="KW-0611">Plant defense</keyword>
<protein>
    <recommendedName>
        <fullName evidence="7">Disease resistance N-terminal domain-containing protein</fullName>
    </recommendedName>
</protein>
<feature type="domain" description="Disease resistance N-terminal" evidence="7">
    <location>
        <begin position="8"/>
        <end position="86"/>
    </location>
</feature>
<feature type="region of interest" description="Disordered" evidence="6">
    <location>
        <begin position="147"/>
        <end position="175"/>
    </location>
</feature>
<evidence type="ECO:0000256" key="1">
    <source>
        <dbReference type="ARBA" id="ARBA00008894"/>
    </source>
</evidence>
<comment type="caution">
    <text evidence="8">The sequence shown here is derived from an EMBL/GenBank/DDBJ whole genome shotgun (WGS) entry which is preliminary data.</text>
</comment>
<keyword evidence="4" id="KW-0547">Nucleotide-binding</keyword>
<evidence type="ECO:0000256" key="5">
    <source>
        <dbReference type="ARBA" id="ARBA00022821"/>
    </source>
</evidence>
<evidence type="ECO:0000256" key="6">
    <source>
        <dbReference type="SAM" id="MobiDB-lite"/>
    </source>
</evidence>
<name>A0A8T0TPW3_PANVG</name>
<dbReference type="CDD" id="cd14798">
    <property type="entry name" value="RX-CC_like"/>
    <property type="match status" value="1"/>
</dbReference>
<keyword evidence="9" id="KW-1185">Reference proteome</keyword>
<dbReference type="InterPro" id="IPR041118">
    <property type="entry name" value="Rx_N"/>
</dbReference>
<evidence type="ECO:0000313" key="8">
    <source>
        <dbReference type="EMBL" id="KAG2614092.1"/>
    </source>
</evidence>
<dbReference type="GO" id="GO:0006952">
    <property type="term" value="P:defense response"/>
    <property type="evidence" value="ECO:0007669"/>
    <property type="project" value="UniProtKB-KW"/>
</dbReference>
<dbReference type="GO" id="GO:0000166">
    <property type="term" value="F:nucleotide binding"/>
    <property type="evidence" value="ECO:0007669"/>
    <property type="project" value="UniProtKB-KW"/>
</dbReference>
<proteinExistence type="inferred from homology"/>
<dbReference type="PANTHER" id="PTHR19338:SF40">
    <property type="entry name" value="OS06G0314450 PROTEIN"/>
    <property type="match status" value="1"/>
</dbReference>
<dbReference type="EMBL" id="CM029043">
    <property type="protein sequence ID" value="KAG2614092.1"/>
    <property type="molecule type" value="Genomic_DNA"/>
</dbReference>
<sequence length="202" mass="22921">MAELTSGAVTTLLGLIRDETLMLSGVRGDVQFIRQEMESMKSFLAHLGRTAPPGGEHDEQVRAWTNQVQLLAQDCNNCITTYRYYGDPDIHRARDGLRRYMWWLPWFVRKVAAQAQHDAAIRLRELKDQARDIGERRQRYGVEVPARAAGSGSPFPVPFDDVDDEAEQAVSPEEEEAVHGCLRAVLEARSLDDYFRGKCNTR</sequence>
<organism evidence="8 9">
    <name type="scientific">Panicum virgatum</name>
    <name type="common">Blackwell switchgrass</name>
    <dbReference type="NCBI Taxonomy" id="38727"/>
    <lineage>
        <taxon>Eukaryota</taxon>
        <taxon>Viridiplantae</taxon>
        <taxon>Streptophyta</taxon>
        <taxon>Embryophyta</taxon>
        <taxon>Tracheophyta</taxon>
        <taxon>Spermatophyta</taxon>
        <taxon>Magnoliopsida</taxon>
        <taxon>Liliopsida</taxon>
        <taxon>Poales</taxon>
        <taxon>Poaceae</taxon>
        <taxon>PACMAD clade</taxon>
        <taxon>Panicoideae</taxon>
        <taxon>Panicodae</taxon>
        <taxon>Paniceae</taxon>
        <taxon>Panicinae</taxon>
        <taxon>Panicum</taxon>
        <taxon>Panicum sect. Hiantes</taxon>
    </lineage>
</organism>
<evidence type="ECO:0000256" key="3">
    <source>
        <dbReference type="ARBA" id="ARBA00022737"/>
    </source>
</evidence>
<feature type="compositionally biased region" description="Acidic residues" evidence="6">
    <location>
        <begin position="160"/>
        <end position="175"/>
    </location>
</feature>
<evidence type="ECO:0000313" key="9">
    <source>
        <dbReference type="Proteomes" id="UP000823388"/>
    </source>
</evidence>
<comment type="similarity">
    <text evidence="1">Belongs to the disease resistance NB-LRR family.</text>
</comment>
<dbReference type="InterPro" id="IPR038005">
    <property type="entry name" value="RX-like_CC"/>
</dbReference>
<dbReference type="Pfam" id="PF18052">
    <property type="entry name" value="Rx_N"/>
    <property type="match status" value="1"/>
</dbReference>
<gene>
    <name evidence="8" type="ORF">PVAP13_4KG377802</name>
</gene>
<dbReference type="Proteomes" id="UP000823388">
    <property type="component" value="Chromosome 4K"/>
</dbReference>
<dbReference type="Gene3D" id="1.20.5.4130">
    <property type="match status" value="1"/>
</dbReference>
<evidence type="ECO:0000256" key="2">
    <source>
        <dbReference type="ARBA" id="ARBA00022614"/>
    </source>
</evidence>
<accession>A0A8T0TPW3</accession>
<dbReference type="PANTHER" id="PTHR19338">
    <property type="entry name" value="TRANSLOCASE OF INNER MITOCHONDRIAL MEMBRANE 13 HOMOLOG"/>
    <property type="match status" value="1"/>
</dbReference>
<dbReference type="AlphaFoldDB" id="A0A8T0TPW3"/>
<evidence type="ECO:0000256" key="4">
    <source>
        <dbReference type="ARBA" id="ARBA00022741"/>
    </source>
</evidence>
<keyword evidence="2" id="KW-0433">Leucine-rich repeat</keyword>
<reference evidence="8" key="1">
    <citation type="submission" date="2020-05" db="EMBL/GenBank/DDBJ databases">
        <title>WGS assembly of Panicum virgatum.</title>
        <authorList>
            <person name="Lovell J.T."/>
            <person name="Jenkins J."/>
            <person name="Shu S."/>
            <person name="Juenger T.E."/>
            <person name="Schmutz J."/>
        </authorList>
    </citation>
    <scope>NUCLEOTIDE SEQUENCE</scope>
    <source>
        <strain evidence="8">AP13</strain>
    </source>
</reference>
<evidence type="ECO:0000259" key="7">
    <source>
        <dbReference type="Pfam" id="PF18052"/>
    </source>
</evidence>
<keyword evidence="3" id="KW-0677">Repeat</keyword>